<evidence type="ECO:0000313" key="1">
    <source>
        <dbReference type="EMBL" id="AAW24802.1"/>
    </source>
</evidence>
<name>Q5DHA4_SCHJA</name>
<organism evidence="1">
    <name type="scientific">Schistosoma japonicum</name>
    <name type="common">Blood fluke</name>
    <dbReference type="NCBI Taxonomy" id="6182"/>
    <lineage>
        <taxon>Eukaryota</taxon>
        <taxon>Metazoa</taxon>
        <taxon>Spiralia</taxon>
        <taxon>Lophotrochozoa</taxon>
        <taxon>Platyhelminthes</taxon>
        <taxon>Trematoda</taxon>
        <taxon>Digenea</taxon>
        <taxon>Strigeidida</taxon>
        <taxon>Schistosomatoidea</taxon>
        <taxon>Schistosomatidae</taxon>
        <taxon>Schistosoma</taxon>
    </lineage>
</organism>
<reference evidence="1" key="1">
    <citation type="submission" date="2004-11" db="EMBL/GenBank/DDBJ databases">
        <title>The full-length cDNA sequences of Schistosoma japonicum genes.</title>
        <authorList>
            <person name="Han Z."/>
        </authorList>
    </citation>
    <scope>NUCLEOTIDE SEQUENCE</scope>
</reference>
<sequence>MGKLIHSSLLSTSPDQVQFTFSYNIFYQSKLITKHSHRLQLTILNNIKTHQLINQLPTHTTIVYITRRFNKHHHLHTTTSHYNIRASQTQIIFTNRIHPHLQLHTTIYN</sequence>
<accession>Q5DHA4</accession>
<dbReference type="EMBL" id="AY813070">
    <property type="protein sequence ID" value="AAW24802.1"/>
    <property type="molecule type" value="mRNA"/>
</dbReference>
<protein>
    <submittedName>
        <fullName evidence="1">SJCHGC02109 protein</fullName>
    </submittedName>
</protein>
<dbReference type="AlphaFoldDB" id="Q5DHA4"/>
<proteinExistence type="evidence at transcript level"/>
<reference evidence="1" key="2">
    <citation type="journal article" date="2006" name="PLoS Pathog.">
        <title>New perspectives on host-parasite interplay by comparative transcriptomic and proteomic analyses of Schistosoma japonicum.</title>
        <authorList>
            <person name="Liu F."/>
            <person name="Lu J."/>
            <person name="Hu W."/>
            <person name="Wang S.Y."/>
            <person name="Cui S.J."/>
            <person name="Chi M."/>
            <person name="Yan Q."/>
            <person name="Wang X.R."/>
            <person name="Song H.D."/>
            <person name="Xu X.N."/>
            <person name="Wang J.J."/>
            <person name="Zhang X.L."/>
            <person name="Zhang X."/>
            <person name="Wang Z.Q."/>
            <person name="Xue C.L."/>
            <person name="Brindley P.J."/>
            <person name="McManus D.P."/>
            <person name="Yang P.Y."/>
            <person name="Feng Z."/>
            <person name="Chen Z."/>
            <person name="Han Z.G."/>
        </authorList>
    </citation>
    <scope>NUCLEOTIDE SEQUENCE</scope>
</reference>